<dbReference type="AlphaFoldDB" id="A0A388L2Z5"/>
<sequence>MAGGHVGEEGGGLMASASGVGVGVGVGGSGLSRKHPYKRTVILLLVFIDLIGIGLVMPLLAPLIKDLGASPMQLGLVQSMYGALQLISSPLMGLVSDRRGRRIVLVLSYLGTAFGYLLLGYSSSLQLVLIARLVTGLLKHSINASKSYIADHTGRHDRAVDLGRLATASGLGVMVGPALGGLLFQVGGYPLPGCLACSLFLLNTAIVTMMLPANERVELSGNEKAEWKRKAGRRMHALIPQLVVIERPRVLPLFLVRLIMGLGVITFRHGFSILLLYKFNLSVKYNGYLISFQGLMSSLVQGFAIKPLVNRFQDEQLILTAQLLLGMAFMLCSISFNVVSRSSPAKPRGLVPLRLNAANSSSKKEDGKASPSPGPSPSPALPPLSRLPIGETDKPTRQRWDPSEMNLPGSGSGSGPGYGSEPGPTSWEVGLRPSDEKYGEDEPLIASHREGAAAAAAAPPPLRRVGALGGGSRATKPAENGLWMAGESWT</sequence>
<feature type="domain" description="Major facilitator superfamily (MFS) profile" evidence="7">
    <location>
        <begin position="38"/>
        <end position="490"/>
    </location>
</feature>
<feature type="compositionally biased region" description="Pro residues" evidence="5">
    <location>
        <begin position="372"/>
        <end position="382"/>
    </location>
</feature>
<dbReference type="PRINTS" id="PR01035">
    <property type="entry name" value="TCRTETA"/>
</dbReference>
<accession>A0A388L2Z5</accession>
<dbReference type="Proteomes" id="UP000265515">
    <property type="component" value="Unassembled WGS sequence"/>
</dbReference>
<comment type="subcellular location">
    <subcellularLocation>
        <location evidence="1">Membrane</location>
        <topology evidence="1">Multi-pass membrane protein</topology>
    </subcellularLocation>
</comment>
<dbReference type="InterPro" id="IPR020846">
    <property type="entry name" value="MFS_dom"/>
</dbReference>
<dbReference type="Pfam" id="PF07690">
    <property type="entry name" value="MFS_1"/>
    <property type="match status" value="1"/>
</dbReference>
<evidence type="ECO:0000256" key="1">
    <source>
        <dbReference type="ARBA" id="ARBA00004141"/>
    </source>
</evidence>
<feature type="transmembrane region" description="Helical" evidence="6">
    <location>
        <begin position="285"/>
        <end position="305"/>
    </location>
</feature>
<evidence type="ECO:0000256" key="2">
    <source>
        <dbReference type="ARBA" id="ARBA00022692"/>
    </source>
</evidence>
<evidence type="ECO:0000313" key="9">
    <source>
        <dbReference type="Proteomes" id="UP000265515"/>
    </source>
</evidence>
<feature type="transmembrane region" description="Helical" evidence="6">
    <location>
        <begin position="190"/>
        <end position="211"/>
    </location>
</feature>
<dbReference type="PANTHER" id="PTHR24002">
    <property type="entry name" value="SOLUTE CARRIER FAMILY 22 MEMBER 18"/>
    <property type="match status" value="1"/>
</dbReference>
<feature type="transmembrane region" description="Helical" evidence="6">
    <location>
        <begin position="162"/>
        <end position="184"/>
    </location>
</feature>
<dbReference type="SUPFAM" id="SSF103473">
    <property type="entry name" value="MFS general substrate transporter"/>
    <property type="match status" value="1"/>
</dbReference>
<feature type="transmembrane region" description="Helical" evidence="6">
    <location>
        <begin position="41"/>
        <end position="64"/>
    </location>
</feature>
<dbReference type="InterPro" id="IPR001958">
    <property type="entry name" value="Tet-R_TetA/multi-R_MdtG-like"/>
</dbReference>
<keyword evidence="9" id="KW-1185">Reference proteome</keyword>
<dbReference type="PANTHER" id="PTHR24002:SF3">
    <property type="entry name" value="SOLUTE CARRIER FAMILY 22 MEMBER 18"/>
    <property type="match status" value="1"/>
</dbReference>
<gene>
    <name evidence="8" type="ORF">CBR_g22491</name>
</gene>
<dbReference type="GO" id="GO:0016020">
    <property type="term" value="C:membrane"/>
    <property type="evidence" value="ECO:0007669"/>
    <property type="project" value="UniProtKB-SubCell"/>
</dbReference>
<keyword evidence="3 6" id="KW-1133">Transmembrane helix</keyword>
<evidence type="ECO:0000256" key="6">
    <source>
        <dbReference type="SAM" id="Phobius"/>
    </source>
</evidence>
<protein>
    <recommendedName>
        <fullName evidence="7">Major facilitator superfamily (MFS) profile domain-containing protein</fullName>
    </recommendedName>
</protein>
<dbReference type="GO" id="GO:0022857">
    <property type="term" value="F:transmembrane transporter activity"/>
    <property type="evidence" value="ECO:0007669"/>
    <property type="project" value="InterPro"/>
</dbReference>
<dbReference type="GO" id="GO:0005635">
    <property type="term" value="C:nuclear envelope"/>
    <property type="evidence" value="ECO:0007669"/>
    <property type="project" value="TreeGrafter"/>
</dbReference>
<evidence type="ECO:0000313" key="8">
    <source>
        <dbReference type="EMBL" id="GBG76612.1"/>
    </source>
</evidence>
<reference evidence="8 9" key="1">
    <citation type="journal article" date="2018" name="Cell">
        <title>The Chara Genome: Secondary Complexity and Implications for Plant Terrestrialization.</title>
        <authorList>
            <person name="Nishiyama T."/>
            <person name="Sakayama H."/>
            <person name="Vries J.D."/>
            <person name="Buschmann H."/>
            <person name="Saint-Marcoux D."/>
            <person name="Ullrich K.K."/>
            <person name="Haas F.B."/>
            <person name="Vanderstraeten L."/>
            <person name="Becker D."/>
            <person name="Lang D."/>
            <person name="Vosolsobe S."/>
            <person name="Rombauts S."/>
            <person name="Wilhelmsson P.K.I."/>
            <person name="Janitza P."/>
            <person name="Kern R."/>
            <person name="Heyl A."/>
            <person name="Rumpler F."/>
            <person name="Villalobos L.I.A.C."/>
            <person name="Clay J.M."/>
            <person name="Skokan R."/>
            <person name="Toyoda A."/>
            <person name="Suzuki Y."/>
            <person name="Kagoshima H."/>
            <person name="Schijlen E."/>
            <person name="Tajeshwar N."/>
            <person name="Catarino B."/>
            <person name="Hetherington A.J."/>
            <person name="Saltykova A."/>
            <person name="Bonnot C."/>
            <person name="Breuninger H."/>
            <person name="Symeonidi A."/>
            <person name="Radhakrishnan G.V."/>
            <person name="Van Nieuwerburgh F."/>
            <person name="Deforce D."/>
            <person name="Chang C."/>
            <person name="Karol K.G."/>
            <person name="Hedrich R."/>
            <person name="Ulvskov P."/>
            <person name="Glockner G."/>
            <person name="Delwiche C.F."/>
            <person name="Petrasek J."/>
            <person name="Van de Peer Y."/>
            <person name="Friml J."/>
            <person name="Beilby M."/>
            <person name="Dolan L."/>
            <person name="Kohara Y."/>
            <person name="Sugano S."/>
            <person name="Fujiyama A."/>
            <person name="Delaux P.-M."/>
            <person name="Quint M."/>
            <person name="TheiBen G."/>
            <person name="Hagemann M."/>
            <person name="Harholt J."/>
            <person name="Dunand C."/>
            <person name="Zachgo S."/>
            <person name="Langdale J."/>
            <person name="Maumus F."/>
            <person name="Straeten D.V.D."/>
            <person name="Gould S.B."/>
            <person name="Rensing S.A."/>
        </authorList>
    </citation>
    <scope>NUCLEOTIDE SEQUENCE [LARGE SCALE GENOMIC DNA]</scope>
    <source>
        <strain evidence="8 9">S276</strain>
    </source>
</reference>
<evidence type="ECO:0000256" key="4">
    <source>
        <dbReference type="ARBA" id="ARBA00023136"/>
    </source>
</evidence>
<name>A0A388L2Z5_CHABU</name>
<proteinExistence type="predicted"/>
<dbReference type="InterPro" id="IPR036259">
    <property type="entry name" value="MFS_trans_sf"/>
</dbReference>
<feature type="region of interest" description="Disordered" evidence="5">
    <location>
        <begin position="464"/>
        <end position="490"/>
    </location>
</feature>
<feature type="compositionally biased region" description="Gly residues" evidence="5">
    <location>
        <begin position="410"/>
        <end position="420"/>
    </location>
</feature>
<dbReference type="PROSITE" id="PS50850">
    <property type="entry name" value="MFS"/>
    <property type="match status" value="1"/>
</dbReference>
<keyword evidence="4 6" id="KW-0472">Membrane</keyword>
<feature type="transmembrane region" description="Helical" evidence="6">
    <location>
        <begin position="254"/>
        <end position="279"/>
    </location>
</feature>
<organism evidence="8 9">
    <name type="scientific">Chara braunii</name>
    <name type="common">Braun's stonewort</name>
    <dbReference type="NCBI Taxonomy" id="69332"/>
    <lineage>
        <taxon>Eukaryota</taxon>
        <taxon>Viridiplantae</taxon>
        <taxon>Streptophyta</taxon>
        <taxon>Charophyceae</taxon>
        <taxon>Charales</taxon>
        <taxon>Characeae</taxon>
        <taxon>Chara</taxon>
    </lineage>
</organism>
<dbReference type="InterPro" id="IPR011701">
    <property type="entry name" value="MFS"/>
</dbReference>
<feature type="transmembrane region" description="Helical" evidence="6">
    <location>
        <begin position="317"/>
        <end position="339"/>
    </location>
</feature>
<feature type="region of interest" description="Disordered" evidence="5">
    <location>
        <begin position="359"/>
        <end position="442"/>
    </location>
</feature>
<dbReference type="OrthoDB" id="10262656at2759"/>
<dbReference type="EMBL" id="BFEA01000248">
    <property type="protein sequence ID" value="GBG76612.1"/>
    <property type="molecule type" value="Genomic_DNA"/>
</dbReference>
<feature type="compositionally biased region" description="Basic and acidic residues" evidence="5">
    <location>
        <begin position="391"/>
        <end position="402"/>
    </location>
</feature>
<keyword evidence="2 6" id="KW-0812">Transmembrane</keyword>
<dbReference type="Gramene" id="GBG76612">
    <property type="protein sequence ID" value="GBG76612"/>
    <property type="gene ID" value="CBR_g22491"/>
</dbReference>
<feature type="transmembrane region" description="Helical" evidence="6">
    <location>
        <begin position="102"/>
        <end position="119"/>
    </location>
</feature>
<evidence type="ECO:0000256" key="5">
    <source>
        <dbReference type="SAM" id="MobiDB-lite"/>
    </source>
</evidence>
<dbReference type="STRING" id="69332.A0A388L2Z5"/>
<evidence type="ECO:0000256" key="3">
    <source>
        <dbReference type="ARBA" id="ARBA00022989"/>
    </source>
</evidence>
<dbReference type="Gene3D" id="1.20.1250.20">
    <property type="entry name" value="MFS general substrate transporter like domains"/>
    <property type="match status" value="1"/>
</dbReference>
<feature type="transmembrane region" description="Helical" evidence="6">
    <location>
        <begin position="76"/>
        <end position="95"/>
    </location>
</feature>
<comment type="caution">
    <text evidence="8">The sequence shown here is derived from an EMBL/GenBank/DDBJ whole genome shotgun (WGS) entry which is preliminary data.</text>
</comment>
<evidence type="ECO:0000259" key="7">
    <source>
        <dbReference type="PROSITE" id="PS50850"/>
    </source>
</evidence>